<dbReference type="InterPro" id="IPR055170">
    <property type="entry name" value="GFO_IDH_MocA-like_dom"/>
</dbReference>
<comment type="caution">
    <text evidence="4">The sequence shown here is derived from an EMBL/GenBank/DDBJ whole genome shotgun (WGS) entry which is preliminary data.</text>
</comment>
<evidence type="ECO:0000313" key="4">
    <source>
        <dbReference type="EMBL" id="MBB6431707.1"/>
    </source>
</evidence>
<dbReference type="GO" id="GO:0000166">
    <property type="term" value="F:nucleotide binding"/>
    <property type="evidence" value="ECO:0007669"/>
    <property type="project" value="InterPro"/>
</dbReference>
<dbReference type="AlphaFoldDB" id="A0A7X0H9R0"/>
<dbReference type="Pfam" id="PF22725">
    <property type="entry name" value="GFO_IDH_MocA_C3"/>
    <property type="match status" value="1"/>
</dbReference>
<feature type="region of interest" description="Disordered" evidence="1">
    <location>
        <begin position="263"/>
        <end position="283"/>
    </location>
</feature>
<reference evidence="4 5" key="1">
    <citation type="submission" date="2020-08" db="EMBL/GenBank/DDBJ databases">
        <title>Genomic Encyclopedia of Type Strains, Phase IV (KMG-IV): sequencing the most valuable type-strain genomes for metagenomic binning, comparative biology and taxonomic classification.</title>
        <authorList>
            <person name="Goeker M."/>
        </authorList>
    </citation>
    <scope>NUCLEOTIDE SEQUENCE [LARGE SCALE GENOMIC DNA]</scope>
    <source>
        <strain evidence="4 5">DSM 103725</strain>
    </source>
</reference>
<feature type="domain" description="Gfo/Idh/MocA-like oxidoreductase N-terminal" evidence="2">
    <location>
        <begin position="5"/>
        <end position="123"/>
    </location>
</feature>
<feature type="compositionally biased region" description="Polar residues" evidence="1">
    <location>
        <begin position="263"/>
        <end position="273"/>
    </location>
</feature>
<evidence type="ECO:0000313" key="5">
    <source>
        <dbReference type="Proteomes" id="UP000541810"/>
    </source>
</evidence>
<dbReference type="Gene3D" id="3.40.50.720">
    <property type="entry name" value="NAD(P)-binding Rossmann-like Domain"/>
    <property type="match status" value="1"/>
</dbReference>
<accession>A0A7X0H9R0</accession>
<dbReference type="InterPro" id="IPR000683">
    <property type="entry name" value="Gfo/Idh/MocA-like_OxRdtase_N"/>
</dbReference>
<keyword evidence="5" id="KW-1185">Reference proteome</keyword>
<dbReference type="SUPFAM" id="SSF55347">
    <property type="entry name" value="Glyceraldehyde-3-phosphate dehydrogenase-like, C-terminal domain"/>
    <property type="match status" value="1"/>
</dbReference>
<dbReference type="Proteomes" id="UP000541810">
    <property type="component" value="Unassembled WGS sequence"/>
</dbReference>
<dbReference type="InterPro" id="IPR036291">
    <property type="entry name" value="NAD(P)-bd_dom_sf"/>
</dbReference>
<dbReference type="PANTHER" id="PTHR43708">
    <property type="entry name" value="CONSERVED EXPRESSED OXIDOREDUCTASE (EUROFUNG)"/>
    <property type="match status" value="1"/>
</dbReference>
<gene>
    <name evidence="4" type="ORF">HNQ40_003590</name>
</gene>
<dbReference type="InterPro" id="IPR051317">
    <property type="entry name" value="Gfo/Idh/MocA_oxidoreduct"/>
</dbReference>
<dbReference type="RefSeq" id="WP_184679301.1">
    <property type="nucleotide sequence ID" value="NZ_JACHGY010000002.1"/>
</dbReference>
<dbReference type="Pfam" id="PF01408">
    <property type="entry name" value="GFO_IDH_MocA"/>
    <property type="match status" value="1"/>
</dbReference>
<name>A0A7X0H9R0_9BACT</name>
<sequence length="342" mass="37554">MSSRIRTAIIGYGRSGQLLHAGGLRGNPESFDIKAIASRSAESRQKGEADFGCPTFADYREMLRQVELDLVVIVTRNDQHAEMACEALDAGCHVLVTKPLATNTQEVKEIYDAAQAAGKKVFPYLPARWGTDYRRLRDIVDSGEIGDVFAIHRSAFGFATRSDWQTQTEHGGGIVLNWGAHLIDPPMFLAGGAPKHVFGSCQQVLNPGDAEDVFYSILTMDNGVRVHSQWSFSPQNQPDWFVQGSGGCIIVNDDELVVYASTPEQPDDPTNFNDMKGEASQGRGEKLGEHLFGDPIEIYRDVADDLRGVRPYPVSDAESIRLIAILDGIKQSHQQQAVVPIP</sequence>
<proteinExistence type="predicted"/>
<evidence type="ECO:0000259" key="2">
    <source>
        <dbReference type="Pfam" id="PF01408"/>
    </source>
</evidence>
<feature type="domain" description="GFO/IDH/MocA-like oxidoreductase" evidence="3">
    <location>
        <begin position="133"/>
        <end position="249"/>
    </location>
</feature>
<dbReference type="PANTHER" id="PTHR43708:SF8">
    <property type="entry name" value="OXIDOREDUCTASE"/>
    <property type="match status" value="1"/>
</dbReference>
<evidence type="ECO:0000259" key="3">
    <source>
        <dbReference type="Pfam" id="PF22725"/>
    </source>
</evidence>
<dbReference type="SUPFAM" id="SSF51735">
    <property type="entry name" value="NAD(P)-binding Rossmann-fold domains"/>
    <property type="match status" value="1"/>
</dbReference>
<dbReference type="EMBL" id="JACHGY010000002">
    <property type="protein sequence ID" value="MBB6431707.1"/>
    <property type="molecule type" value="Genomic_DNA"/>
</dbReference>
<dbReference type="Gene3D" id="3.30.360.10">
    <property type="entry name" value="Dihydrodipicolinate Reductase, domain 2"/>
    <property type="match status" value="1"/>
</dbReference>
<protein>
    <submittedName>
        <fullName evidence="4">Putative dehydrogenase</fullName>
    </submittedName>
</protein>
<organism evidence="4 5">
    <name type="scientific">Algisphaera agarilytica</name>
    <dbReference type="NCBI Taxonomy" id="1385975"/>
    <lineage>
        <taxon>Bacteria</taxon>
        <taxon>Pseudomonadati</taxon>
        <taxon>Planctomycetota</taxon>
        <taxon>Phycisphaerae</taxon>
        <taxon>Phycisphaerales</taxon>
        <taxon>Phycisphaeraceae</taxon>
        <taxon>Algisphaera</taxon>
    </lineage>
</organism>
<evidence type="ECO:0000256" key="1">
    <source>
        <dbReference type="SAM" id="MobiDB-lite"/>
    </source>
</evidence>